<evidence type="ECO:0008006" key="10">
    <source>
        <dbReference type="Google" id="ProtNLM"/>
    </source>
</evidence>
<feature type="transmembrane region" description="Helical" evidence="7">
    <location>
        <begin position="102"/>
        <end position="120"/>
    </location>
</feature>
<name>A0A8H6EEI0_9HELO</name>
<evidence type="ECO:0000256" key="5">
    <source>
        <dbReference type="ARBA" id="ARBA00023136"/>
    </source>
</evidence>
<keyword evidence="4 7" id="KW-1133">Transmembrane helix</keyword>
<proteinExistence type="predicted"/>
<feature type="compositionally biased region" description="Low complexity" evidence="6">
    <location>
        <begin position="598"/>
        <end position="608"/>
    </location>
</feature>
<feature type="transmembrane region" description="Helical" evidence="7">
    <location>
        <begin position="629"/>
        <end position="651"/>
    </location>
</feature>
<dbReference type="RefSeq" id="XP_037187899.1">
    <property type="nucleotide sequence ID" value="XM_037342241.1"/>
</dbReference>
<feature type="transmembrane region" description="Helical" evidence="7">
    <location>
        <begin position="62"/>
        <end position="81"/>
    </location>
</feature>
<dbReference type="GeneID" id="59265933"/>
<organism evidence="8 9">
    <name type="scientific">Botrytis fragariae</name>
    <dbReference type="NCBI Taxonomy" id="1964551"/>
    <lineage>
        <taxon>Eukaryota</taxon>
        <taxon>Fungi</taxon>
        <taxon>Dikarya</taxon>
        <taxon>Ascomycota</taxon>
        <taxon>Pezizomycotina</taxon>
        <taxon>Leotiomycetes</taxon>
        <taxon>Helotiales</taxon>
        <taxon>Sclerotiniaceae</taxon>
        <taxon>Botrytis</taxon>
    </lineage>
</organism>
<evidence type="ECO:0000256" key="3">
    <source>
        <dbReference type="ARBA" id="ARBA00022692"/>
    </source>
</evidence>
<dbReference type="GO" id="GO:0005886">
    <property type="term" value="C:plasma membrane"/>
    <property type="evidence" value="ECO:0007669"/>
    <property type="project" value="TreeGrafter"/>
</dbReference>
<feature type="transmembrane region" description="Helical" evidence="7">
    <location>
        <begin position="276"/>
        <end position="299"/>
    </location>
</feature>
<feature type="transmembrane region" description="Helical" evidence="7">
    <location>
        <begin position="422"/>
        <end position="445"/>
    </location>
</feature>
<feature type="transmembrane region" description="Helical" evidence="7">
    <location>
        <begin position="396"/>
        <end position="415"/>
    </location>
</feature>
<feature type="region of interest" description="Disordered" evidence="6">
    <location>
        <begin position="588"/>
        <end position="621"/>
    </location>
</feature>
<evidence type="ECO:0000256" key="2">
    <source>
        <dbReference type="ARBA" id="ARBA00022448"/>
    </source>
</evidence>
<dbReference type="PANTHER" id="PTHR19432">
    <property type="entry name" value="SUGAR TRANSPORTER"/>
    <property type="match status" value="1"/>
</dbReference>
<feature type="transmembrane region" description="Helical" evidence="7">
    <location>
        <begin position="30"/>
        <end position="50"/>
    </location>
</feature>
<keyword evidence="2" id="KW-0813">Transport</keyword>
<accession>A0A8H6EEI0</accession>
<keyword evidence="9" id="KW-1185">Reference proteome</keyword>
<dbReference type="Proteomes" id="UP000531561">
    <property type="component" value="Unassembled WGS sequence"/>
</dbReference>
<keyword evidence="5 7" id="KW-0472">Membrane</keyword>
<dbReference type="GO" id="GO:0008506">
    <property type="term" value="F:sucrose:proton symporter activity"/>
    <property type="evidence" value="ECO:0007669"/>
    <property type="project" value="TreeGrafter"/>
</dbReference>
<reference evidence="8 9" key="1">
    <citation type="journal article" date="2020" name="Phytopathology">
        <title>A high-quality genome resource of Botrytis fragariae, a new and rapidly spreading fungal pathogen causing strawberry gray mold in the U.S.A.</title>
        <authorList>
            <person name="Wu Y."/>
            <person name="Saski C.A."/>
            <person name="Schnabel G."/>
            <person name="Xiao S."/>
            <person name="Hu M."/>
        </authorList>
    </citation>
    <scope>NUCLEOTIDE SEQUENCE [LARGE SCALE GENOMIC DNA]</scope>
    <source>
        <strain evidence="8 9">BVB16</strain>
    </source>
</reference>
<evidence type="ECO:0000313" key="9">
    <source>
        <dbReference type="Proteomes" id="UP000531561"/>
    </source>
</evidence>
<dbReference type="SUPFAM" id="SSF103473">
    <property type="entry name" value="MFS general substrate transporter"/>
    <property type="match status" value="1"/>
</dbReference>
<feature type="transmembrane region" description="Helical" evidence="7">
    <location>
        <begin position="220"/>
        <end position="239"/>
    </location>
</feature>
<protein>
    <recommendedName>
        <fullName evidence="10">Major facilitator superfamily (MFS) profile domain-containing protein</fullName>
    </recommendedName>
</protein>
<keyword evidence="3 7" id="KW-0812">Transmembrane</keyword>
<dbReference type="EMBL" id="JABFCT010000019">
    <property type="protein sequence ID" value="KAF5868950.1"/>
    <property type="molecule type" value="Genomic_DNA"/>
</dbReference>
<evidence type="ECO:0000256" key="6">
    <source>
        <dbReference type="SAM" id="MobiDB-lite"/>
    </source>
</evidence>
<evidence type="ECO:0000256" key="7">
    <source>
        <dbReference type="SAM" id="Phobius"/>
    </source>
</evidence>
<dbReference type="PANTHER" id="PTHR19432:SF35">
    <property type="entry name" value="SOLUTE CARRIER FAMILY 45 MEMBER 3 ISOFORM X1"/>
    <property type="match status" value="1"/>
</dbReference>
<dbReference type="AlphaFoldDB" id="A0A8H6EEI0"/>
<evidence type="ECO:0000313" key="8">
    <source>
        <dbReference type="EMBL" id="KAF5868950.1"/>
    </source>
</evidence>
<gene>
    <name evidence="8" type="ORF">Bfra_011915</name>
</gene>
<comment type="caution">
    <text evidence="8">The sequence shown here is derived from an EMBL/GenBank/DDBJ whole genome shotgun (WGS) entry which is preliminary data.</text>
</comment>
<feature type="transmembrane region" description="Helical" evidence="7">
    <location>
        <begin position="333"/>
        <end position="354"/>
    </location>
</feature>
<feature type="transmembrane region" description="Helical" evidence="7">
    <location>
        <begin position="495"/>
        <end position="515"/>
    </location>
</feature>
<sequence length="825" mass="90995">MPHHYEQVRSSTTAIRRWREDEEVPSRGKLYLLCLTICIGGLQVVWATVMAQGSSYLISLDLRPSIVSLVWLAGPICGSLLQPYIAYKSDYCTHKWGRRRPFMIYGTIATIACINALSWTSEAVRSICNLLGVSDHGFGAKFVIQVLAVVGVWLLNVAIQPVQASIRALIVDACPGSQAAKANSFASIAVIIGSAIGYGCAFIEMPKGPTWLTNPQFKGLCFIASISLGVTVTITSVMIEEKAVNIDNDGSEKSGLRKIWVEIYRAIRTLPPTIKMIMAVQFCAWLAWFPFLFNIVLFLSRLYEVQTLSEKMGPPSTKFYNGLRQQSIRHATLAMLVFSMVALVTNLCLPYLVVDADSSSTSELEWQKEERPTGAKSGIFVVLRKKLVNRLTLPRVWMISHIIMAFALFGVTFGGDGFMTSVLFVSLLGFSWTLTQWAPFAMIAAEIASSSIPDLKSLETDTEDQSDSPESVADLRPRAGITMAIHNIAIATPQMLSAIVGALIYWAIIWLPSLYESSLCRNFQSTTTPQTSEISIPTWILLACMLWRGDSRPTCPDSECPIFRSSLQSMARFEDVVLKLRRWAFPSEENNGSDEKLLASTTSSSVASIDEDDSSSSEKETRSQTHHRIFFISSILAIIILGAVTLTTLLVDSHSGVVPNTPPPPSQGGSQVVAHCGISAQEAMERGCLWDIMSFGWIHPLCFDKEESDRWAAKYGPFDWYVDDGQAVDEKEQPVNGTLTQPLGLDEIPFAPSVWTTQGYHIMHCLYLLKMVHVAALNSDPVSNEAVNLGHTDHCVGLIGNTDLIEYDAITTPVRLLFVQCVTLQ</sequence>
<dbReference type="Gene3D" id="1.20.1250.20">
    <property type="entry name" value="MFS general substrate transporter like domains"/>
    <property type="match status" value="1"/>
</dbReference>
<feature type="transmembrane region" description="Helical" evidence="7">
    <location>
        <begin position="140"/>
        <end position="159"/>
    </location>
</feature>
<dbReference type="OrthoDB" id="28755at2759"/>
<evidence type="ECO:0000256" key="4">
    <source>
        <dbReference type="ARBA" id="ARBA00022989"/>
    </source>
</evidence>
<dbReference type="InterPro" id="IPR036259">
    <property type="entry name" value="MFS_trans_sf"/>
</dbReference>
<evidence type="ECO:0000256" key="1">
    <source>
        <dbReference type="ARBA" id="ARBA00004141"/>
    </source>
</evidence>
<comment type="subcellular location">
    <subcellularLocation>
        <location evidence="1">Membrane</location>
        <topology evidence="1">Multi-pass membrane protein</topology>
    </subcellularLocation>
</comment>